<feature type="region of interest" description="Disordered" evidence="5">
    <location>
        <begin position="919"/>
        <end position="999"/>
    </location>
</feature>
<sequence length="1338" mass="144615">MTVGPASGMMTGTGAGPLQTAGNDASLTGAGNQAVTTAGNEPAQTRPTQTPAATAGNEPTRTQPPTPTATAGNQATRPLSTSWNDSTEPNASEIEQLAPRENDSQPYPLVGDHQPTDPDGDGIYEDVNGDGAINIVDVDALSRHLGTTAAGANWSAYDYTGDNRTDVGDIQWLFVATRSTASNDTDGDGLPDAYERNVTGTDPVIADSDGDAVIDGAEDWDNDTLPAYREYRLGTDPRSNDTDGDGLPDKVESRLQGVDPTDPDTDGDNLTDSDEHRLTKTNPTKRDSNGDGFTDDRADPDDDGLTHREELAAGTHPLYADVDNDGLTDPEELELGTDPLSPDTDEDGVTDGDERTDPFNTDPLNPDTDGDSVTDGNETYTTTARNESLGASVNITGAGNVSAETTVDEPVNVRYQDNYAPTGTVAPFVEFESDANFSQAEISIEYNESQVSGAESNVSIYWFNESANRYQQVPSSVNTTTDTVTANTTHFSTYTVFDSDAWTEYLNERKDIISESPDRSKVGKIESWTFEDMPDSIVQSDWTCDVEPRSGGYNDEPADGNCEVEEDRDAIRVGERTNRERTLSRSITLPDHPQVYVIANVTAHVQSSWSHAAATLALTDEDGETDIYRLENDDSSGLRTENAVRRVNISEHAGKEVTVKLRADARHTNGDYSWLRAHNVRFVSPSNETVRVDSDEDGISDFREVTGIPLANGPTVTLDPNDPDTDGDGIPDGEEVDMSETVENEPPNEKSLVTGYRWTSNPAKGNADTDGDGLADSLEKEGWTIQTVNKSGEVHRYDYACETDDGCEAESDSIRVTSDPTSRDSDGDGLTDPEEKNLTHTDPSAERTYNITTERSETFEQVFDGRGSYPRTNLQNQMGLDTDRMQGVDDLSDPEFTDASDSFDFVTTDQRGLDQFVFRGLDGTPQTDHWISNKKEIRTANPDHRQPDADPALGSETDPWDPDTDDDGLTDGQEIDGVQDGSSGSVYKTDPTDPDTDGDGYWDGWIGVYDVGHTDNVVLYRENLRDDDDGDGLTIVDGDDDGGISGDEQVPAQAGIHKVSGTATDGADLFGNGTEFHSNTHLGELHWESDPNKASATPNPSLSVEIDYYAGANYGSMNTKSWENGLENNYALYGINVDIIRDEKIQNSDFSSCLDLPVSLACVDPTDGFGYREIVTTGIEHKSTGADEYVLVANKGAGLVPGGDSQSGVNLVGVPYQAIFVQGNQKATNNVPASVIQRSPYSSGLGVVTAKTEIHEIGHSFGAGELDDRSLTEDPVRKFKRNGEVYSGSGSDNTREPLGRDRRWSVMASGYDTDMTNLPMGGQYFAYSIEELLSTEEP</sequence>
<evidence type="ECO:0000256" key="2">
    <source>
        <dbReference type="ARBA" id="ARBA00022525"/>
    </source>
</evidence>
<evidence type="ECO:0000256" key="4">
    <source>
        <dbReference type="ARBA" id="ARBA00022837"/>
    </source>
</evidence>
<evidence type="ECO:0000256" key="5">
    <source>
        <dbReference type="SAM" id="MobiDB-lite"/>
    </source>
</evidence>
<feature type="compositionally biased region" description="Polar residues" evidence="5">
    <location>
        <begin position="870"/>
        <end position="879"/>
    </location>
</feature>
<accession>A0ABU2F5V4</accession>
<dbReference type="SUPFAM" id="SSF63446">
    <property type="entry name" value="Type I dockerin domain"/>
    <property type="match status" value="1"/>
</dbReference>
<keyword evidence="7" id="KW-1185">Reference proteome</keyword>
<dbReference type="Pfam" id="PF00404">
    <property type="entry name" value="Dockerin_1"/>
    <property type="match status" value="1"/>
</dbReference>
<organism evidence="6 7">
    <name type="scientific">Haloarcula argentinensis</name>
    <dbReference type="NCBI Taxonomy" id="43776"/>
    <lineage>
        <taxon>Archaea</taxon>
        <taxon>Methanobacteriati</taxon>
        <taxon>Methanobacteriota</taxon>
        <taxon>Stenosarchaea group</taxon>
        <taxon>Halobacteria</taxon>
        <taxon>Halobacteriales</taxon>
        <taxon>Haloarculaceae</taxon>
        <taxon>Haloarcula</taxon>
    </lineage>
</organism>
<dbReference type="Gene3D" id="1.10.1330.10">
    <property type="entry name" value="Dockerin domain"/>
    <property type="match status" value="1"/>
</dbReference>
<evidence type="ECO:0000256" key="3">
    <source>
        <dbReference type="ARBA" id="ARBA00022729"/>
    </source>
</evidence>
<feature type="compositionally biased region" description="Basic and acidic residues" evidence="5">
    <location>
        <begin position="931"/>
        <end position="948"/>
    </location>
</feature>
<feature type="region of interest" description="Disordered" evidence="5">
    <location>
        <begin position="805"/>
        <end position="843"/>
    </location>
</feature>
<dbReference type="InterPro" id="IPR036439">
    <property type="entry name" value="Dockerin_dom_sf"/>
</dbReference>
<evidence type="ECO:0000313" key="7">
    <source>
        <dbReference type="Proteomes" id="UP001248536"/>
    </source>
</evidence>
<dbReference type="RefSeq" id="WP_152422979.1">
    <property type="nucleotide sequence ID" value="NZ_BAABDY010000005.1"/>
</dbReference>
<name>A0ABU2F5V4_HALAR</name>
<feature type="compositionally biased region" description="Acidic residues" evidence="5">
    <location>
        <begin position="208"/>
        <end position="222"/>
    </location>
</feature>
<dbReference type="PANTHER" id="PTHR37467">
    <property type="entry name" value="EXPORTED CALCIUM-BINDING GLYCOPROTEIN-RELATED"/>
    <property type="match status" value="1"/>
</dbReference>
<feature type="compositionally biased region" description="Polar residues" evidence="5">
    <location>
        <begin position="20"/>
        <end position="39"/>
    </location>
</feature>
<dbReference type="EMBL" id="JAMQCP010000005">
    <property type="protein sequence ID" value="MDS0255856.1"/>
    <property type="molecule type" value="Genomic_DNA"/>
</dbReference>
<feature type="compositionally biased region" description="Basic and acidic residues" evidence="5">
    <location>
        <begin position="229"/>
        <end position="253"/>
    </location>
</feature>
<comment type="caution">
    <text evidence="6">The sequence shown here is derived from an EMBL/GenBank/DDBJ whole genome shotgun (WGS) entry which is preliminary data.</text>
</comment>
<feature type="compositionally biased region" description="Acidic residues" evidence="5">
    <location>
        <begin position="958"/>
        <end position="969"/>
    </location>
</feature>
<feature type="compositionally biased region" description="Acidic residues" evidence="5">
    <location>
        <begin position="322"/>
        <end position="335"/>
    </location>
</feature>
<dbReference type="InterPro" id="IPR028974">
    <property type="entry name" value="TSP_type-3_rpt"/>
</dbReference>
<dbReference type="SUPFAM" id="SSF103647">
    <property type="entry name" value="TSP type-3 repeat"/>
    <property type="match status" value="1"/>
</dbReference>
<feature type="compositionally biased region" description="Low complexity" evidence="5">
    <location>
        <begin position="42"/>
        <end position="61"/>
    </location>
</feature>
<dbReference type="InterPro" id="IPR002105">
    <property type="entry name" value="Dockerin_1_rpt"/>
</dbReference>
<dbReference type="InterPro" id="IPR053180">
    <property type="entry name" value="Ca-binding_acidic-repeat"/>
</dbReference>
<feature type="region of interest" description="Disordered" evidence="5">
    <location>
        <begin position="707"/>
        <end position="776"/>
    </location>
</feature>
<feature type="region of interest" description="Disordered" evidence="5">
    <location>
        <begin position="1282"/>
        <end position="1301"/>
    </location>
</feature>
<feature type="compositionally biased region" description="Acidic residues" evidence="5">
    <location>
        <begin position="721"/>
        <end position="743"/>
    </location>
</feature>
<dbReference type="Proteomes" id="UP001248536">
    <property type="component" value="Unassembled WGS sequence"/>
</dbReference>
<feature type="region of interest" description="Disordered" evidence="5">
    <location>
        <begin position="1"/>
        <end position="123"/>
    </location>
</feature>
<keyword evidence="2" id="KW-0964">Secreted</keyword>
<keyword evidence="4" id="KW-0106">Calcium</keyword>
<gene>
    <name evidence="6" type="ORF">NC662_19315</name>
</gene>
<reference evidence="6 7" key="1">
    <citation type="submission" date="2022-06" db="EMBL/GenBank/DDBJ databases">
        <title>Haloarcula sp. a new haloarchaeum isolate from saline soil.</title>
        <authorList>
            <person name="Strakova D."/>
            <person name="Galisteo C."/>
            <person name="Sanchez-Porro C."/>
            <person name="Ventosa A."/>
        </authorList>
    </citation>
    <scope>NUCLEOTIDE SEQUENCE [LARGE SCALE GENOMIC DNA]</scope>
    <source>
        <strain evidence="6 7">JCM 15760</strain>
    </source>
</reference>
<comment type="subcellular location">
    <subcellularLocation>
        <location evidence="1">Secreted</location>
    </subcellularLocation>
</comment>
<dbReference type="PANTHER" id="PTHR37467:SF1">
    <property type="entry name" value="EXPORTED CALCIUM-BINDING GLYCOPROTEIN"/>
    <property type="match status" value="1"/>
</dbReference>
<protein>
    <submittedName>
        <fullName evidence="6">Dockerin type I domain-containing protein</fullName>
    </submittedName>
</protein>
<feature type="region of interest" description="Disordered" evidence="5">
    <location>
        <begin position="864"/>
        <end position="895"/>
    </location>
</feature>
<feature type="compositionally biased region" description="Acidic residues" evidence="5">
    <location>
        <begin position="261"/>
        <end position="272"/>
    </location>
</feature>
<keyword evidence="3" id="KW-0732">Signal</keyword>
<feature type="compositionally biased region" description="Basic and acidic residues" evidence="5">
    <location>
        <begin position="833"/>
        <end position="843"/>
    </location>
</feature>
<dbReference type="PROSITE" id="PS00018">
    <property type="entry name" value="EF_HAND_1"/>
    <property type="match status" value="1"/>
</dbReference>
<dbReference type="Gene3D" id="4.10.1080.10">
    <property type="entry name" value="TSP type-3 repeat"/>
    <property type="match status" value="1"/>
</dbReference>
<feature type="compositionally biased region" description="Basic and acidic residues" evidence="5">
    <location>
        <begin position="273"/>
        <end position="297"/>
    </location>
</feature>
<feature type="region of interest" description="Disordered" evidence="5">
    <location>
        <begin position="180"/>
        <end position="379"/>
    </location>
</feature>
<dbReference type="Pfam" id="PF18884">
    <property type="entry name" value="TSP3_bac"/>
    <property type="match status" value="8"/>
</dbReference>
<proteinExistence type="predicted"/>
<dbReference type="InterPro" id="IPR059100">
    <property type="entry name" value="TSP3_bac"/>
</dbReference>
<evidence type="ECO:0000256" key="1">
    <source>
        <dbReference type="ARBA" id="ARBA00004613"/>
    </source>
</evidence>
<feature type="compositionally biased region" description="Polar residues" evidence="5">
    <location>
        <begin position="77"/>
        <end position="90"/>
    </location>
</feature>
<evidence type="ECO:0000313" key="6">
    <source>
        <dbReference type="EMBL" id="MDS0255856.1"/>
    </source>
</evidence>
<dbReference type="InterPro" id="IPR018247">
    <property type="entry name" value="EF_Hand_1_Ca_BS"/>
</dbReference>